<dbReference type="EMBL" id="JAJISC010000005">
    <property type="protein sequence ID" value="MCS2610001.1"/>
    <property type="molecule type" value="Genomic_DNA"/>
</dbReference>
<proteinExistence type="predicted"/>
<dbReference type="PANTHER" id="PTHR37481">
    <property type="entry name" value="LIPOPOLYSACCHARIDE EXPORT SYSTEM PROTEIN LPTC"/>
    <property type="match status" value="1"/>
</dbReference>
<keyword evidence="4 6" id="KW-1133">Transmembrane helix</keyword>
<evidence type="ECO:0000313" key="7">
    <source>
        <dbReference type="EMBL" id="MCS2610001.1"/>
    </source>
</evidence>
<evidence type="ECO:0000256" key="4">
    <source>
        <dbReference type="ARBA" id="ARBA00022989"/>
    </source>
</evidence>
<sequence>MSKPIRKRVWITGLVVALGALLVWIDPRGPESVPIDPEAQADEPGHVLENAEVTLFGENGRISQSLATPRLIHTPQQNHTWVESPDALLYDSEQRQWLASADVGTLDTARQALTLTGNAHLIAPDEGWQLDSEELHYDGINAHAWSDVPVLLQQPPQTMNAERMDVWLDDSRVELSGRVRGHHPAETNRP</sequence>
<keyword evidence="3 6" id="KW-0812">Transmembrane</keyword>
<dbReference type="RefSeq" id="WP_259036505.1">
    <property type="nucleotide sequence ID" value="NZ_JAJISC010000005.1"/>
</dbReference>
<evidence type="ECO:0000313" key="8">
    <source>
        <dbReference type="Proteomes" id="UP001165542"/>
    </source>
</evidence>
<protein>
    <submittedName>
        <fullName evidence="7">LPS export ABC transporter periplasmic protein LptC</fullName>
    </submittedName>
</protein>
<reference evidence="7" key="1">
    <citation type="submission" date="2021-11" db="EMBL/GenBank/DDBJ databases">
        <title>Halomonas sp., isolated from a coastal aquaculture zone in Dongshan Bay.</title>
        <authorList>
            <person name="Lin W."/>
        </authorList>
    </citation>
    <scope>NUCLEOTIDE SEQUENCE</scope>
    <source>
        <strain evidence="7">Yzlin-01</strain>
    </source>
</reference>
<keyword evidence="2" id="KW-0997">Cell inner membrane</keyword>
<gene>
    <name evidence="7" type="primary">lptC</name>
    <name evidence="7" type="ORF">LLY24_11820</name>
</gene>
<name>A0ABT2EEJ5_9GAMM</name>
<organism evidence="7 8">
    <name type="scientific">Halomonas dongshanensis</name>
    <dbReference type="NCBI Taxonomy" id="2890835"/>
    <lineage>
        <taxon>Bacteria</taxon>
        <taxon>Pseudomonadati</taxon>
        <taxon>Pseudomonadota</taxon>
        <taxon>Gammaproteobacteria</taxon>
        <taxon>Oceanospirillales</taxon>
        <taxon>Halomonadaceae</taxon>
        <taxon>Halomonas</taxon>
    </lineage>
</organism>
<dbReference type="Proteomes" id="UP001165542">
    <property type="component" value="Unassembled WGS sequence"/>
</dbReference>
<evidence type="ECO:0000256" key="3">
    <source>
        <dbReference type="ARBA" id="ARBA00022692"/>
    </source>
</evidence>
<dbReference type="NCBIfam" id="TIGR04409">
    <property type="entry name" value="LptC_YrbK"/>
    <property type="match status" value="1"/>
</dbReference>
<dbReference type="InterPro" id="IPR052363">
    <property type="entry name" value="LPS_export_LptC"/>
</dbReference>
<dbReference type="InterPro" id="IPR026265">
    <property type="entry name" value="LptC"/>
</dbReference>
<comment type="caution">
    <text evidence="7">The sequence shown here is derived from an EMBL/GenBank/DDBJ whole genome shotgun (WGS) entry which is preliminary data.</text>
</comment>
<dbReference type="InterPro" id="IPR010664">
    <property type="entry name" value="LipoPS_assembly_LptC-rel"/>
</dbReference>
<evidence type="ECO:0000256" key="6">
    <source>
        <dbReference type="SAM" id="Phobius"/>
    </source>
</evidence>
<accession>A0ABT2EEJ5</accession>
<evidence type="ECO:0000256" key="5">
    <source>
        <dbReference type="ARBA" id="ARBA00023136"/>
    </source>
</evidence>
<keyword evidence="1" id="KW-1003">Cell membrane</keyword>
<dbReference type="Gene3D" id="2.60.450.10">
    <property type="entry name" value="Lipopolysaccharide (LPS) transport protein A like domain"/>
    <property type="match status" value="1"/>
</dbReference>
<dbReference type="PANTHER" id="PTHR37481:SF1">
    <property type="entry name" value="LIPOPOLYSACCHARIDE EXPORT SYSTEM PROTEIN LPTC"/>
    <property type="match status" value="1"/>
</dbReference>
<dbReference type="Pfam" id="PF06835">
    <property type="entry name" value="LptC"/>
    <property type="match status" value="1"/>
</dbReference>
<evidence type="ECO:0000256" key="2">
    <source>
        <dbReference type="ARBA" id="ARBA00022519"/>
    </source>
</evidence>
<evidence type="ECO:0000256" key="1">
    <source>
        <dbReference type="ARBA" id="ARBA00022475"/>
    </source>
</evidence>
<keyword evidence="5 6" id="KW-0472">Membrane</keyword>
<keyword evidence="8" id="KW-1185">Reference proteome</keyword>
<feature type="transmembrane region" description="Helical" evidence="6">
    <location>
        <begin position="9"/>
        <end position="25"/>
    </location>
</feature>